<dbReference type="GO" id="GO:0005948">
    <property type="term" value="C:acetolactate synthase complex"/>
    <property type="evidence" value="ECO:0007669"/>
    <property type="project" value="TreeGrafter"/>
</dbReference>
<dbReference type="CDD" id="cd07035">
    <property type="entry name" value="TPP_PYR_POX_like"/>
    <property type="match status" value="1"/>
</dbReference>
<dbReference type="STRING" id="796943.HMPREF9625_00533"/>
<reference evidence="16" key="1">
    <citation type="submission" date="2011-08" db="EMBL/GenBank/DDBJ databases">
        <authorList>
            <consortium name="The Broad Institute Genome Sequencing Platform"/>
            <person name="Earl A."/>
            <person name="Ward D."/>
            <person name="Feldgarden M."/>
            <person name="Gevers D."/>
            <person name="Sizova M."/>
            <person name="Hazen A."/>
            <person name="Epstein S."/>
            <person name="Young S.K."/>
            <person name="Zeng Q."/>
            <person name="Gargeya S."/>
            <person name="Fitzgerald M."/>
            <person name="Haas B."/>
            <person name="Abouelleil A."/>
            <person name="Alvarado L."/>
            <person name="Arachchi H.M."/>
            <person name="Berlin A."/>
            <person name="Brown A."/>
            <person name="Chapman S.B."/>
            <person name="Chen Z."/>
            <person name="Dunbar C."/>
            <person name="Freedman E."/>
            <person name="Gearin G."/>
            <person name="Gellesch M."/>
            <person name="Goldberg J."/>
            <person name="Griggs A."/>
            <person name="Gujja S."/>
            <person name="Heiman D."/>
            <person name="Howarth C."/>
            <person name="Larson L."/>
            <person name="Lui A."/>
            <person name="MacDonald P.J.P."/>
            <person name="Montmayeur A."/>
            <person name="Murphy C."/>
            <person name="Neiman D."/>
            <person name="Pearson M."/>
            <person name="Priest M."/>
            <person name="Roberts A."/>
            <person name="Saif S."/>
            <person name="Shea T."/>
            <person name="Shenoy N."/>
            <person name="Sisk P."/>
            <person name="Stolte C."/>
            <person name="Sykes S."/>
            <person name="Wortman J."/>
            <person name="Nusbaum C."/>
            <person name="Birren B."/>
        </authorList>
    </citation>
    <scope>NUCLEOTIDE SEQUENCE</scope>
    <source>
        <strain evidence="16">ACB1</strain>
    </source>
</reference>
<dbReference type="FunFam" id="3.40.50.970:FF:000007">
    <property type="entry name" value="Acetolactate synthase"/>
    <property type="match status" value="1"/>
</dbReference>
<comment type="caution">
    <text evidence="16">The sequence shown here is derived from an EMBL/GenBank/DDBJ whole genome shotgun (WGS) entry which is preliminary data.</text>
</comment>
<comment type="pathway">
    <text evidence="1 12">Amino-acid biosynthesis; L-isoleucine biosynthesis; L-isoleucine from 2-oxobutanoate: step 1/4.</text>
</comment>
<evidence type="ECO:0000256" key="8">
    <source>
        <dbReference type="ARBA" id="ARBA00022842"/>
    </source>
</evidence>
<evidence type="ECO:0000256" key="9">
    <source>
        <dbReference type="ARBA" id="ARBA00023052"/>
    </source>
</evidence>
<dbReference type="GO" id="GO:0009097">
    <property type="term" value="P:isoleucine biosynthetic process"/>
    <property type="evidence" value="ECO:0007669"/>
    <property type="project" value="UniProtKB-UniPathway"/>
</dbReference>
<dbReference type="Gene3D" id="3.40.50.1220">
    <property type="entry name" value="TPP-binding domain"/>
    <property type="match status" value="1"/>
</dbReference>
<keyword evidence="9 12" id="KW-0786">Thiamine pyrophosphate</keyword>
<keyword evidence="6 12" id="KW-0808">Transferase</keyword>
<evidence type="ECO:0000259" key="15">
    <source>
        <dbReference type="Pfam" id="PF02776"/>
    </source>
</evidence>
<dbReference type="PATRIC" id="fig|796943.3.peg.929"/>
<dbReference type="RefSeq" id="WP_009534395.1">
    <property type="nucleotide sequence ID" value="NZ_KE148312.1"/>
</dbReference>
<dbReference type="EC" id="2.2.1.6" evidence="4 12"/>
<dbReference type="GO" id="GO:0003984">
    <property type="term" value="F:acetolactate synthase activity"/>
    <property type="evidence" value="ECO:0007669"/>
    <property type="project" value="UniProtKB-EC"/>
</dbReference>
<dbReference type="InterPro" id="IPR029035">
    <property type="entry name" value="DHS-like_NAD/FAD-binding_dom"/>
</dbReference>
<evidence type="ECO:0000256" key="1">
    <source>
        <dbReference type="ARBA" id="ARBA00004974"/>
    </source>
</evidence>
<dbReference type="AlphaFoldDB" id="G9WMF0"/>
<dbReference type="PANTHER" id="PTHR18968">
    <property type="entry name" value="THIAMINE PYROPHOSPHATE ENZYMES"/>
    <property type="match status" value="1"/>
</dbReference>
<dbReference type="InterPro" id="IPR039368">
    <property type="entry name" value="AHAS_TPP"/>
</dbReference>
<comment type="pathway">
    <text evidence="2 12">Amino-acid biosynthesis; L-valine biosynthesis; L-valine from pyruvate: step 1/4.</text>
</comment>
<feature type="domain" description="Thiamine pyrophosphate enzyme TPP-binding" evidence="14">
    <location>
        <begin position="377"/>
        <end position="525"/>
    </location>
</feature>
<dbReference type="GO" id="GO:0000287">
    <property type="term" value="F:magnesium ion binding"/>
    <property type="evidence" value="ECO:0007669"/>
    <property type="project" value="UniProtKB-UniRule"/>
</dbReference>
<dbReference type="FunFam" id="3.40.50.1220:FF:000008">
    <property type="entry name" value="Acetolactate synthase"/>
    <property type="match status" value="1"/>
</dbReference>
<dbReference type="Pfam" id="PF00205">
    <property type="entry name" value="TPP_enzyme_M"/>
    <property type="match status" value="1"/>
</dbReference>
<sequence length="548" mass="60029">MKLRGARILIEELIRQGVDTVFGYPGGAVLNIYDELYQCRDRIHHVLTAHEQGAAHAADGFARASGKVGVVIATSGPGATNLVTGIANAYLDSVPLVAITGNVATEALGRDSFQEVDIVSITQPVVKHNFMVKEVSELEQTIKEAFLIANSGRKGPVLIDIPKDVQVNECEYGVAVLPRMPEKAELPYDEEVAVKLLNEAKKPFIYAGGGIVSAGGEDYLRELAEKLNAPVAVSMMGRTVFPDSHPLSLGLVGMHGSYQAAKVQSECDLMIAVGVRFSDRATGNLSRYTKNCKVIHVDIDKAELGKNLTPDCSVQANVKKWMKSILPKIKERKNPEWWKEIDSYQVVKNPKKDAFHPKNILDTVRKYTKDETVVATDVGQHQMWTAQYYRFEKPRTFLTSGGLGTMGYGLGAAIGACLAKDKAETLLITSDGSFSMNCHELCTAVNEGLPITIVLLNNQVLGMVRQWQTAFFGERYSATVLDRGTDFVKLIEAYGGKGFSIHKISELEKALEERKNIAGPVLLDCHIDKDEKVLPMIPPGKSVEEIIL</sequence>
<feature type="domain" description="Thiamine pyrophosphate enzyme N-terminal TPP-binding" evidence="15">
    <location>
        <begin position="4"/>
        <end position="120"/>
    </location>
</feature>
<dbReference type="NCBIfam" id="TIGR00118">
    <property type="entry name" value="acolac_lg"/>
    <property type="match status" value="1"/>
</dbReference>
<evidence type="ECO:0000256" key="3">
    <source>
        <dbReference type="ARBA" id="ARBA00007812"/>
    </source>
</evidence>
<evidence type="ECO:0000256" key="11">
    <source>
        <dbReference type="ARBA" id="ARBA00048670"/>
    </source>
</evidence>
<evidence type="ECO:0000259" key="13">
    <source>
        <dbReference type="Pfam" id="PF00205"/>
    </source>
</evidence>
<dbReference type="EMBL" id="AFZC02000003">
    <property type="protein sequence ID" value="EHL11703.1"/>
    <property type="molecule type" value="Genomic_DNA"/>
</dbReference>
<evidence type="ECO:0000313" key="16">
    <source>
        <dbReference type="EMBL" id="EHL11703.1"/>
    </source>
</evidence>
<evidence type="ECO:0000256" key="12">
    <source>
        <dbReference type="RuleBase" id="RU003591"/>
    </source>
</evidence>
<gene>
    <name evidence="16" type="ORF">HMPREF9625_00533</name>
</gene>
<dbReference type="Gene3D" id="3.40.50.970">
    <property type="match status" value="2"/>
</dbReference>
<dbReference type="UniPathway" id="UPA00049">
    <property type="reaction ID" value="UER00059"/>
</dbReference>
<evidence type="ECO:0000256" key="5">
    <source>
        <dbReference type="ARBA" id="ARBA00022605"/>
    </source>
</evidence>
<dbReference type="SUPFAM" id="SSF52467">
    <property type="entry name" value="DHS-like NAD/FAD-binding domain"/>
    <property type="match status" value="1"/>
</dbReference>
<dbReference type="Proteomes" id="UP000018461">
    <property type="component" value="Unassembled WGS sequence"/>
</dbReference>
<dbReference type="Pfam" id="PF02775">
    <property type="entry name" value="TPP_enzyme_C"/>
    <property type="match status" value="1"/>
</dbReference>
<keyword evidence="17" id="KW-1185">Reference proteome</keyword>
<dbReference type="InterPro" id="IPR012000">
    <property type="entry name" value="Thiamin_PyroP_enz_cen_dom"/>
</dbReference>
<dbReference type="InterPro" id="IPR012001">
    <property type="entry name" value="Thiamin_PyroP_enz_TPP-bd_dom"/>
</dbReference>
<dbReference type="SUPFAM" id="SSF52518">
    <property type="entry name" value="Thiamin diphosphate-binding fold (THDP-binding)"/>
    <property type="match status" value="2"/>
</dbReference>
<feature type="domain" description="Thiamine pyrophosphate enzyme central" evidence="13">
    <location>
        <begin position="193"/>
        <end position="323"/>
    </location>
</feature>
<evidence type="ECO:0000256" key="4">
    <source>
        <dbReference type="ARBA" id="ARBA00013145"/>
    </source>
</evidence>
<keyword evidence="8 12" id="KW-0460">Magnesium</keyword>
<evidence type="ECO:0000256" key="7">
    <source>
        <dbReference type="ARBA" id="ARBA00022723"/>
    </source>
</evidence>
<dbReference type="Pfam" id="PF02776">
    <property type="entry name" value="TPP_enzyme_N"/>
    <property type="match status" value="1"/>
</dbReference>
<dbReference type="GO" id="GO:0009099">
    <property type="term" value="P:L-valine biosynthetic process"/>
    <property type="evidence" value="ECO:0007669"/>
    <property type="project" value="UniProtKB-UniPathway"/>
</dbReference>
<dbReference type="CDD" id="cd02015">
    <property type="entry name" value="TPP_AHAS"/>
    <property type="match status" value="1"/>
</dbReference>
<keyword evidence="5 12" id="KW-0028">Amino-acid biosynthesis</keyword>
<reference evidence="16" key="2">
    <citation type="submission" date="2013-03" db="EMBL/GenBank/DDBJ databases">
        <title>The Genome Sequence of Oribacterium sp. ACB1.</title>
        <authorList>
            <consortium name="The Broad Institute Genomics Platform"/>
            <consortium name="The Broad Institute Genome Sequencing Center for Infectious Disease"/>
            <person name="Earl A."/>
            <person name="Ward D."/>
            <person name="Feldgarden M."/>
            <person name="Gevers D."/>
            <person name="Sizova M."/>
            <person name="Hazen A."/>
            <person name="Epstein S."/>
            <person name="Walker B."/>
            <person name="Young S."/>
            <person name="Zeng Q."/>
            <person name="Gargeya S."/>
            <person name="Fitzgerald M."/>
            <person name="Haas B."/>
            <person name="Abouelleil A."/>
            <person name="Allen A.W."/>
            <person name="Alvarado L."/>
            <person name="Arachchi H.M."/>
            <person name="Berlin A.M."/>
            <person name="Chapman S.B."/>
            <person name="Gainer-Dewar J."/>
            <person name="Goldberg J."/>
            <person name="Griggs A."/>
            <person name="Gujja S."/>
            <person name="Hansen M."/>
            <person name="Howarth C."/>
            <person name="Imamovic A."/>
            <person name="Ireland A."/>
            <person name="Larimer J."/>
            <person name="McCowan C."/>
            <person name="Murphy C."/>
            <person name="Pearson M."/>
            <person name="Poon T.W."/>
            <person name="Priest M."/>
            <person name="Roberts A."/>
            <person name="Saif S."/>
            <person name="Shea T."/>
            <person name="Sisk P."/>
            <person name="Sykes S."/>
            <person name="Wortman J."/>
            <person name="Nusbaum C."/>
            <person name="Birren B."/>
        </authorList>
    </citation>
    <scope>NUCLEOTIDE SEQUENCE [LARGE SCALE GENOMIC DNA]</scope>
    <source>
        <strain evidence="16">ACB1</strain>
    </source>
</reference>
<organism evidence="16 17">
    <name type="scientific">Oribacterium parvum ACB1</name>
    <dbReference type="NCBI Taxonomy" id="796943"/>
    <lineage>
        <taxon>Bacteria</taxon>
        <taxon>Bacillati</taxon>
        <taxon>Bacillota</taxon>
        <taxon>Clostridia</taxon>
        <taxon>Lachnospirales</taxon>
        <taxon>Lachnospiraceae</taxon>
        <taxon>Oribacterium</taxon>
    </lineage>
</organism>
<comment type="cofactor">
    <cofactor evidence="12">
        <name>thiamine diphosphate</name>
        <dbReference type="ChEBI" id="CHEBI:58937"/>
    </cofactor>
    <text evidence="12">Binds 1 thiamine pyrophosphate per subunit.</text>
</comment>
<dbReference type="GO" id="GO:0050660">
    <property type="term" value="F:flavin adenine dinucleotide binding"/>
    <property type="evidence" value="ECO:0007669"/>
    <property type="project" value="InterPro"/>
</dbReference>
<comment type="similarity">
    <text evidence="3 12">Belongs to the TPP enzyme family.</text>
</comment>
<dbReference type="HOGENOM" id="CLU_013748_1_2_9"/>
<dbReference type="InterPro" id="IPR011766">
    <property type="entry name" value="TPP_enzyme_TPP-bd"/>
</dbReference>
<dbReference type="UniPathway" id="UPA00047">
    <property type="reaction ID" value="UER00055"/>
</dbReference>
<dbReference type="InterPro" id="IPR012846">
    <property type="entry name" value="Acetolactate_synth_lsu"/>
</dbReference>
<dbReference type="GO" id="GO:0030976">
    <property type="term" value="F:thiamine pyrophosphate binding"/>
    <property type="evidence" value="ECO:0007669"/>
    <property type="project" value="UniProtKB-UniRule"/>
</dbReference>
<name>G9WMF0_9FIRM</name>
<keyword evidence="10 12" id="KW-0100">Branched-chain amino acid biosynthesis</keyword>
<dbReference type="PANTHER" id="PTHR18968:SF13">
    <property type="entry name" value="ACETOLACTATE SYNTHASE CATALYTIC SUBUNIT, MITOCHONDRIAL"/>
    <property type="match status" value="1"/>
</dbReference>
<proteinExistence type="inferred from homology"/>
<dbReference type="InterPro" id="IPR029061">
    <property type="entry name" value="THDP-binding"/>
</dbReference>
<comment type="catalytic activity">
    <reaction evidence="11 12">
        <text>2 pyruvate + H(+) = (2S)-2-acetolactate + CO2</text>
        <dbReference type="Rhea" id="RHEA:25249"/>
        <dbReference type="ChEBI" id="CHEBI:15361"/>
        <dbReference type="ChEBI" id="CHEBI:15378"/>
        <dbReference type="ChEBI" id="CHEBI:16526"/>
        <dbReference type="ChEBI" id="CHEBI:58476"/>
        <dbReference type="EC" id="2.2.1.6"/>
    </reaction>
</comment>
<keyword evidence="7 12" id="KW-0479">Metal-binding</keyword>
<evidence type="ECO:0000259" key="14">
    <source>
        <dbReference type="Pfam" id="PF02775"/>
    </source>
</evidence>
<accession>G9WMF0</accession>
<evidence type="ECO:0000313" key="17">
    <source>
        <dbReference type="Proteomes" id="UP000018461"/>
    </source>
</evidence>
<comment type="cofactor">
    <cofactor evidence="12">
        <name>Mg(2+)</name>
        <dbReference type="ChEBI" id="CHEBI:18420"/>
    </cofactor>
    <text evidence="12">Binds 1 Mg(2+) ion per subunit.</text>
</comment>
<protein>
    <recommendedName>
        <fullName evidence="4 12">Acetolactate synthase</fullName>
        <ecNumber evidence="4 12">2.2.1.6</ecNumber>
    </recommendedName>
</protein>
<evidence type="ECO:0000256" key="6">
    <source>
        <dbReference type="ARBA" id="ARBA00022679"/>
    </source>
</evidence>
<dbReference type="InterPro" id="IPR045229">
    <property type="entry name" value="TPP_enz"/>
</dbReference>
<evidence type="ECO:0000256" key="10">
    <source>
        <dbReference type="ARBA" id="ARBA00023304"/>
    </source>
</evidence>
<evidence type="ECO:0000256" key="2">
    <source>
        <dbReference type="ARBA" id="ARBA00005025"/>
    </source>
</evidence>